<reference evidence="2" key="1">
    <citation type="submission" date="2016-06" db="EMBL/GenBank/DDBJ databases">
        <title>Four novel species of enterococci isolated from chicken manure.</title>
        <authorList>
            <person name="Van Tyne D."/>
        </authorList>
    </citation>
    <scope>NUCLEOTIDE SEQUENCE [LARGE SCALE GENOMIC DNA]</scope>
    <source>
        <strain evidence="2">JM9A</strain>
    </source>
</reference>
<accession>A0ABV0F194</accession>
<evidence type="ECO:0000313" key="2">
    <source>
        <dbReference type="Proteomes" id="UP001429357"/>
    </source>
</evidence>
<name>A0ABV0F194_9ENTE</name>
<sequence length="126" mass="15478">MLDQQQAIDDFLEALSIEEKRALFNDLLAVEEVYQQNCTTSFYTFRKIRRASKRHVECRKRTLQYRNQHNDELVITQVHEQHLFKNLYHFKVFFNLEERDFTFVEALLQRLREGHFHYYIEQNAYA</sequence>
<dbReference type="EMBL" id="MAEI02000001">
    <property type="protein sequence ID" value="MEO1781828.1"/>
    <property type="molecule type" value="Genomic_DNA"/>
</dbReference>
<keyword evidence="2" id="KW-1185">Reference proteome</keyword>
<dbReference type="RefSeq" id="WP_161868540.1">
    <property type="nucleotide sequence ID" value="NZ_JAQFAM010000005.1"/>
</dbReference>
<proteinExistence type="predicted"/>
<organism evidence="1 2">
    <name type="scientific">Enterococcus diestrammenae</name>
    <dbReference type="NCBI Taxonomy" id="1155073"/>
    <lineage>
        <taxon>Bacteria</taxon>
        <taxon>Bacillati</taxon>
        <taxon>Bacillota</taxon>
        <taxon>Bacilli</taxon>
        <taxon>Lactobacillales</taxon>
        <taxon>Enterococcaceae</taxon>
        <taxon>Enterococcus</taxon>
    </lineage>
</organism>
<gene>
    <name evidence="1" type="ORF">BAU18_001417</name>
</gene>
<dbReference type="Proteomes" id="UP001429357">
    <property type="component" value="Unassembled WGS sequence"/>
</dbReference>
<protein>
    <submittedName>
        <fullName evidence="1">Uncharacterized protein</fullName>
    </submittedName>
</protein>
<evidence type="ECO:0000313" key="1">
    <source>
        <dbReference type="EMBL" id="MEO1781828.1"/>
    </source>
</evidence>
<comment type="caution">
    <text evidence="1">The sequence shown here is derived from an EMBL/GenBank/DDBJ whole genome shotgun (WGS) entry which is preliminary data.</text>
</comment>
<reference evidence="1 2" key="2">
    <citation type="submission" date="2024-02" db="EMBL/GenBank/DDBJ databases">
        <title>The Genome Sequence of Enterococcus diestrammenae JM9A.</title>
        <authorList>
            <person name="Earl A."/>
            <person name="Manson A."/>
            <person name="Gilmore M."/>
            <person name="Sanders J."/>
            <person name="Shea T."/>
            <person name="Howe W."/>
            <person name="Livny J."/>
            <person name="Cuomo C."/>
            <person name="Neafsey D."/>
            <person name="Birren B."/>
        </authorList>
    </citation>
    <scope>NUCLEOTIDE SEQUENCE [LARGE SCALE GENOMIC DNA]</scope>
    <source>
        <strain evidence="1 2">JM9A</strain>
    </source>
</reference>